<feature type="region of interest" description="Disordered" evidence="4">
    <location>
        <begin position="326"/>
        <end position="362"/>
    </location>
</feature>
<dbReference type="PROSITE" id="PS50096">
    <property type="entry name" value="IQ"/>
    <property type="match status" value="2"/>
</dbReference>
<name>A0AAP0S7T1_LIQFO</name>
<dbReference type="PANTHER" id="PTHR32295:SF263">
    <property type="entry name" value="DUF4005 DOMAIN-CONTAINING PROTEIN"/>
    <property type="match status" value="1"/>
</dbReference>
<comment type="subunit">
    <text evidence="3">Binds to multiple calmodulin (CaM) in the presence of Ca(2+) and CaM-like proteins.</text>
</comment>
<keyword evidence="1" id="KW-0112">Calmodulin-binding</keyword>
<keyword evidence="7" id="KW-1185">Reference proteome</keyword>
<dbReference type="Pfam" id="PF00612">
    <property type="entry name" value="IQ"/>
    <property type="match status" value="2"/>
</dbReference>
<dbReference type="AlphaFoldDB" id="A0AAP0S7T1"/>
<evidence type="ECO:0000313" key="7">
    <source>
        <dbReference type="Proteomes" id="UP001415857"/>
    </source>
</evidence>
<evidence type="ECO:0000256" key="1">
    <source>
        <dbReference type="ARBA" id="ARBA00022860"/>
    </source>
</evidence>
<reference evidence="6 7" key="1">
    <citation type="journal article" date="2024" name="Plant J.">
        <title>Genome sequences and population genomics reveal climatic adaptation and genomic divergence between two closely related sweetgum species.</title>
        <authorList>
            <person name="Xu W.Q."/>
            <person name="Ren C.Q."/>
            <person name="Zhang X.Y."/>
            <person name="Comes H.P."/>
            <person name="Liu X.H."/>
            <person name="Li Y.G."/>
            <person name="Kettle C.J."/>
            <person name="Jalonen R."/>
            <person name="Gaisberger H."/>
            <person name="Ma Y.Z."/>
            <person name="Qiu Y.X."/>
        </authorList>
    </citation>
    <scope>NUCLEOTIDE SEQUENCE [LARGE SCALE GENOMIC DNA]</scope>
    <source>
        <strain evidence="6">Hangzhou</strain>
    </source>
</reference>
<protein>
    <recommendedName>
        <fullName evidence="5">DUF4005 domain-containing protein</fullName>
    </recommendedName>
</protein>
<feature type="domain" description="DUF4005" evidence="5">
    <location>
        <begin position="278"/>
        <end position="350"/>
    </location>
</feature>
<comment type="similarity">
    <text evidence="2">Belongs to the IQD family.</text>
</comment>
<dbReference type="GO" id="GO:0005516">
    <property type="term" value="F:calmodulin binding"/>
    <property type="evidence" value="ECO:0007669"/>
    <property type="project" value="UniProtKB-KW"/>
</dbReference>
<dbReference type="PANTHER" id="PTHR32295">
    <property type="entry name" value="IQ-DOMAIN 5-RELATED"/>
    <property type="match status" value="1"/>
</dbReference>
<dbReference type="Proteomes" id="UP001415857">
    <property type="component" value="Unassembled WGS sequence"/>
</dbReference>
<dbReference type="Gene3D" id="1.20.5.190">
    <property type="match status" value="1"/>
</dbReference>
<evidence type="ECO:0000256" key="4">
    <source>
        <dbReference type="SAM" id="MobiDB-lite"/>
    </source>
</evidence>
<evidence type="ECO:0000259" key="5">
    <source>
        <dbReference type="Pfam" id="PF13178"/>
    </source>
</evidence>
<dbReference type="InterPro" id="IPR000048">
    <property type="entry name" value="IQ_motif_EF-hand-BS"/>
</dbReference>
<organism evidence="6 7">
    <name type="scientific">Liquidambar formosana</name>
    <name type="common">Formosan gum</name>
    <dbReference type="NCBI Taxonomy" id="63359"/>
    <lineage>
        <taxon>Eukaryota</taxon>
        <taxon>Viridiplantae</taxon>
        <taxon>Streptophyta</taxon>
        <taxon>Embryophyta</taxon>
        <taxon>Tracheophyta</taxon>
        <taxon>Spermatophyta</taxon>
        <taxon>Magnoliopsida</taxon>
        <taxon>eudicotyledons</taxon>
        <taxon>Gunneridae</taxon>
        <taxon>Pentapetalae</taxon>
        <taxon>Saxifragales</taxon>
        <taxon>Altingiaceae</taxon>
        <taxon>Liquidambar</taxon>
    </lineage>
</organism>
<feature type="compositionally biased region" description="Basic residues" evidence="4">
    <location>
        <begin position="340"/>
        <end position="351"/>
    </location>
</feature>
<dbReference type="InterPro" id="IPR025064">
    <property type="entry name" value="DUF4005"/>
</dbReference>
<comment type="caution">
    <text evidence="6">The sequence shown here is derived from an EMBL/GenBank/DDBJ whole genome shotgun (WGS) entry which is preliminary data.</text>
</comment>
<evidence type="ECO:0000256" key="3">
    <source>
        <dbReference type="ARBA" id="ARBA00024378"/>
    </source>
</evidence>
<dbReference type="EMBL" id="JBBPBK010000001">
    <property type="protein sequence ID" value="KAK9292833.1"/>
    <property type="molecule type" value="Genomic_DNA"/>
</dbReference>
<accession>A0AAP0S7T1</accession>
<proteinExistence type="inferred from homology"/>
<dbReference type="CDD" id="cd23767">
    <property type="entry name" value="IQCD"/>
    <property type="match status" value="1"/>
</dbReference>
<dbReference type="Pfam" id="PF13178">
    <property type="entry name" value="DUF4005"/>
    <property type="match status" value="1"/>
</dbReference>
<evidence type="ECO:0000256" key="2">
    <source>
        <dbReference type="ARBA" id="ARBA00024341"/>
    </source>
</evidence>
<gene>
    <name evidence="6" type="ORF">L1049_020813</name>
</gene>
<evidence type="ECO:0000313" key="6">
    <source>
        <dbReference type="EMBL" id="KAK9292833.1"/>
    </source>
</evidence>
<sequence>MGKASKWIRNFLIGKKEEKDKKVTLFPADFPATQTVIVPTTPKVKRRWSFGRLVGKETGHKYSKSVDLIDTNTITILQTMAESETRTNQAMSLAVARNDAEDAAAIKIQGIKAEAEAWKNQAKALAVVCNDAEYAAATKIQALFRSYLARKALCALRGLVKLQALVRGHLVRKQTSATLRGMHALMAIQVRARVQRIQMAEEAQLVVKRQSSVHRKFSQDNGFRKVHHKTMDMKFNERKNDYLSRSQIERVEHGLTTYYSGDHSISKKGHQLKEYSFSAQNTPQYYATKSKPNPTRATSTISQPEYVDPMAHVFTFLPNYMAYTESSRAKVRSQSEPKQRPKLSMRKKSRRTASMEGGIVPQDVQLQYSPSNVGTTARSNQEPWFIKLYQSRMSLKDNECDSTSTATTNSNYCRSLVAYEASN</sequence>